<protein>
    <submittedName>
        <fullName evidence="3">Uncharacterized protein</fullName>
    </submittedName>
</protein>
<proteinExistence type="predicted"/>
<feature type="transmembrane region" description="Helical" evidence="2">
    <location>
        <begin position="299"/>
        <end position="321"/>
    </location>
</feature>
<feature type="compositionally biased region" description="Basic and acidic residues" evidence="1">
    <location>
        <begin position="371"/>
        <end position="401"/>
    </location>
</feature>
<dbReference type="Proteomes" id="UP000481861">
    <property type="component" value="Unassembled WGS sequence"/>
</dbReference>
<feature type="region of interest" description="Disordered" evidence="1">
    <location>
        <begin position="371"/>
        <end position="415"/>
    </location>
</feature>
<evidence type="ECO:0000313" key="4">
    <source>
        <dbReference type="Proteomes" id="UP000481861"/>
    </source>
</evidence>
<keyword evidence="2" id="KW-0472">Membrane</keyword>
<keyword evidence="2" id="KW-0812">Transmembrane</keyword>
<feature type="transmembrane region" description="Helical" evidence="2">
    <location>
        <begin position="333"/>
        <end position="357"/>
    </location>
</feature>
<feature type="transmembrane region" description="Helical" evidence="2">
    <location>
        <begin position="159"/>
        <end position="177"/>
    </location>
</feature>
<gene>
    <name evidence="3" type="ORF">BDV95DRAFT_601811</name>
</gene>
<organism evidence="3 4">
    <name type="scientific">Massariosphaeria phaeospora</name>
    <dbReference type="NCBI Taxonomy" id="100035"/>
    <lineage>
        <taxon>Eukaryota</taxon>
        <taxon>Fungi</taxon>
        <taxon>Dikarya</taxon>
        <taxon>Ascomycota</taxon>
        <taxon>Pezizomycotina</taxon>
        <taxon>Dothideomycetes</taxon>
        <taxon>Pleosporomycetidae</taxon>
        <taxon>Pleosporales</taxon>
        <taxon>Pleosporales incertae sedis</taxon>
        <taxon>Massariosphaeria</taxon>
    </lineage>
</organism>
<feature type="transmembrane region" description="Helical" evidence="2">
    <location>
        <begin position="189"/>
        <end position="208"/>
    </location>
</feature>
<evidence type="ECO:0000313" key="3">
    <source>
        <dbReference type="EMBL" id="KAF2877413.1"/>
    </source>
</evidence>
<reference evidence="3 4" key="1">
    <citation type="submission" date="2020-01" db="EMBL/GenBank/DDBJ databases">
        <authorList>
            <consortium name="DOE Joint Genome Institute"/>
            <person name="Haridas S."/>
            <person name="Albert R."/>
            <person name="Binder M."/>
            <person name="Bloem J."/>
            <person name="Labutti K."/>
            <person name="Salamov A."/>
            <person name="Andreopoulos B."/>
            <person name="Baker S.E."/>
            <person name="Barry K."/>
            <person name="Bills G."/>
            <person name="Bluhm B.H."/>
            <person name="Cannon C."/>
            <person name="Castanera R."/>
            <person name="Culley D.E."/>
            <person name="Daum C."/>
            <person name="Ezra D."/>
            <person name="Gonzalez J.B."/>
            <person name="Henrissat B."/>
            <person name="Kuo A."/>
            <person name="Liang C."/>
            <person name="Lipzen A."/>
            <person name="Lutzoni F."/>
            <person name="Magnuson J."/>
            <person name="Mondo S."/>
            <person name="Nolan M."/>
            <person name="Ohm R."/>
            <person name="Pangilinan J."/>
            <person name="Park H.-J.H."/>
            <person name="Ramirez L."/>
            <person name="Alfaro M."/>
            <person name="Sun H."/>
            <person name="Tritt A."/>
            <person name="Yoshinaga Y."/>
            <person name="Zwiers L.-H.L."/>
            <person name="Turgeon B.G."/>
            <person name="Goodwin S.B."/>
            <person name="Spatafora J.W."/>
            <person name="Crous P.W."/>
            <person name="Grigoriev I.V."/>
        </authorList>
    </citation>
    <scope>NUCLEOTIDE SEQUENCE [LARGE SCALE GENOMIC DNA]</scope>
    <source>
        <strain evidence="3 4">CBS 611.86</strain>
    </source>
</reference>
<comment type="caution">
    <text evidence="3">The sequence shown here is derived from an EMBL/GenBank/DDBJ whole genome shotgun (WGS) entry which is preliminary data.</text>
</comment>
<sequence>MPFLGHPLADEPLFDPPRSCIDAIYIGDFADKEDLNMYYPKEERYQPPAGLKLDNEDGDAIPLRQSVTEVYAHVGRNMEELKKVKGESIITFRALRRSLVELKQDYGVLQAALLVFIFPDAGYVLERIEQHLLKPHEDEVTAIEEATALKKSMNDDCNMLAVAAAIVAQVAITALSLENLSSAHWTAKAAFVLSLATGALSVFFACLLQQRISSLFGLSDLKDWLSKPAGSQDLREAHVQVQGLKNTGRKKRYDPTAISEEGPELWAELQRDFVTQLVNKRRWVHASFNAALMIKIPALLLNWSVGAFLVGLGVYLGSLWIRDLDSQRPQGSSLGILITYIIVTAAGLLLFFVPMLLKNLEGAPIRRLEEQIERENPKDKPSRTPPERPRMGRNLELDEGYRVPPNEPRANLPQESATFDTGTQEHAEDANAQIQEATEELGQSIESNKIPPDRELNNNLDGKTVFTPTQTDSLTAALEASILAQERSIASFRALLYEHQKLLGIRRTTSTE</sequence>
<dbReference type="OrthoDB" id="4941332at2759"/>
<keyword evidence="2" id="KW-1133">Transmembrane helix</keyword>
<name>A0A7C8IIQ6_9PLEO</name>
<keyword evidence="4" id="KW-1185">Reference proteome</keyword>
<accession>A0A7C8IIQ6</accession>
<evidence type="ECO:0000256" key="1">
    <source>
        <dbReference type="SAM" id="MobiDB-lite"/>
    </source>
</evidence>
<dbReference type="EMBL" id="JAADJZ010000002">
    <property type="protein sequence ID" value="KAF2877413.1"/>
    <property type="molecule type" value="Genomic_DNA"/>
</dbReference>
<evidence type="ECO:0000256" key="2">
    <source>
        <dbReference type="SAM" id="Phobius"/>
    </source>
</evidence>
<dbReference type="AlphaFoldDB" id="A0A7C8IIQ6"/>